<accession>A0A2T4C7X2</accession>
<reference evidence="3 4" key="1">
    <citation type="submission" date="2016-07" db="EMBL/GenBank/DDBJ databases">
        <title>Multiple horizontal gene transfer events from other fungi enriched the ability of initially mycotrophic Trichoderma (Ascomycota) to feed on dead plant biomass.</title>
        <authorList>
            <consortium name="DOE Joint Genome Institute"/>
            <person name="Aerts A."/>
            <person name="Atanasova L."/>
            <person name="Chenthamara K."/>
            <person name="Zhang J."/>
            <person name="Grujic M."/>
            <person name="Henrissat B."/>
            <person name="Kuo A."/>
            <person name="Salamov A."/>
            <person name="Lipzen A."/>
            <person name="Labutti K."/>
            <person name="Barry K."/>
            <person name="Miao Y."/>
            <person name="Rahimi M.J."/>
            <person name="Shen Q."/>
            <person name="Grigoriev I.V."/>
            <person name="Kubicek C.P."/>
            <person name="Druzhinina I.S."/>
        </authorList>
    </citation>
    <scope>NUCLEOTIDE SEQUENCE [LARGE SCALE GENOMIC DNA]</scope>
    <source>
        <strain evidence="3 4">ATCC 18648</strain>
    </source>
</reference>
<evidence type="ECO:0000256" key="1">
    <source>
        <dbReference type="SAM" id="Coils"/>
    </source>
</evidence>
<evidence type="ECO:0000313" key="3">
    <source>
        <dbReference type="EMBL" id="PTB77687.1"/>
    </source>
</evidence>
<gene>
    <name evidence="3" type="ORF">M440DRAFT_1421444</name>
</gene>
<dbReference type="OrthoDB" id="3532430at2759"/>
<feature type="region of interest" description="Disordered" evidence="2">
    <location>
        <begin position="1"/>
        <end position="91"/>
    </location>
</feature>
<sequence>MQDQDTPIALRRSSRRLNAKSTTPPAMPSPPMTPHRRKRAFCCSDPGPSISSGLTPMIRRTYLAETPKGRRLVDMTPSSPTPRSKRQSDAGDLVLHQTIDGRVERRIRRSGLRDMLNRMQQEKRRAEQSAQAQIDGLKAEVRARDREIYELRNATVVMDTERVWDLEQQVRRLKGELAAKGSFVKEEVTQYYSWAEPSIEVPRNDEMDTTGDGADFGGGEAVVRVKTSPSRARSLFLTPPPTSPTVAASPCYREASPSPSSRHPQMDFSGPDKEQLEEEIASLQFKVHQLTATLDSYKASCGRISNTLSNASAKRNAVSSFEGIEKQVQLLLQDLSDRAAEARRVTYAVGQLGFPGNDASEMLASVAAGLRGARVELQYLTPDEVALPCTRRGSEVLDLLLARLRALTKKSREDDDAIDEYHEIEQSLRKELGSRASVVDELEKKLAAADGMLDEKHVQQQLSEESLTAQSATIAKLEARIEEERKKAKDAMDSMKAELQRVLHLSQSLLNATASEVSR</sequence>
<proteinExistence type="predicted"/>
<dbReference type="Proteomes" id="UP000240760">
    <property type="component" value="Unassembled WGS sequence"/>
</dbReference>
<protein>
    <submittedName>
        <fullName evidence="3">Uncharacterized protein</fullName>
    </submittedName>
</protein>
<dbReference type="EMBL" id="KZ679130">
    <property type="protein sequence ID" value="PTB77687.1"/>
    <property type="molecule type" value="Genomic_DNA"/>
</dbReference>
<keyword evidence="1" id="KW-0175">Coiled coil</keyword>
<dbReference type="STRING" id="983965.A0A2T4C7X2"/>
<feature type="coiled-coil region" evidence="1">
    <location>
        <begin position="467"/>
        <end position="505"/>
    </location>
</feature>
<feature type="coiled-coil region" evidence="1">
    <location>
        <begin position="109"/>
        <end position="140"/>
    </location>
</feature>
<name>A0A2T4C7X2_TRILO</name>
<evidence type="ECO:0000313" key="4">
    <source>
        <dbReference type="Proteomes" id="UP000240760"/>
    </source>
</evidence>
<organism evidence="3 4">
    <name type="scientific">Trichoderma longibrachiatum ATCC 18648</name>
    <dbReference type="NCBI Taxonomy" id="983965"/>
    <lineage>
        <taxon>Eukaryota</taxon>
        <taxon>Fungi</taxon>
        <taxon>Dikarya</taxon>
        <taxon>Ascomycota</taxon>
        <taxon>Pezizomycotina</taxon>
        <taxon>Sordariomycetes</taxon>
        <taxon>Hypocreomycetidae</taxon>
        <taxon>Hypocreales</taxon>
        <taxon>Hypocreaceae</taxon>
        <taxon>Trichoderma</taxon>
    </lineage>
</organism>
<feature type="region of interest" description="Disordered" evidence="2">
    <location>
        <begin position="233"/>
        <end position="272"/>
    </location>
</feature>
<dbReference type="AlphaFoldDB" id="A0A2T4C7X2"/>
<keyword evidence="4" id="KW-1185">Reference proteome</keyword>
<evidence type="ECO:0000256" key="2">
    <source>
        <dbReference type="SAM" id="MobiDB-lite"/>
    </source>
</evidence>